<dbReference type="InterPro" id="IPR002347">
    <property type="entry name" value="SDR_fam"/>
</dbReference>
<evidence type="ECO:0000256" key="4">
    <source>
        <dbReference type="ARBA" id="ARBA00023002"/>
    </source>
</evidence>
<dbReference type="Gene3D" id="3.40.50.720">
    <property type="entry name" value="NAD(P)-binding Rossmann-like Domain"/>
    <property type="match status" value="1"/>
</dbReference>
<evidence type="ECO:0000259" key="9">
    <source>
        <dbReference type="SMART" id="SM00822"/>
    </source>
</evidence>
<dbReference type="eggNOG" id="COG1028">
    <property type="taxonomic scope" value="Bacteria"/>
</dbReference>
<dbReference type="PRINTS" id="PR00080">
    <property type="entry name" value="SDRFAMILY"/>
</dbReference>
<dbReference type="AlphaFoldDB" id="A3UBK3"/>
<dbReference type="FunFam" id="3.40.50.720:FF:000115">
    <property type="entry name" value="3-oxoacyl-[acyl-carrier-protein] reductase FabG"/>
    <property type="match status" value="1"/>
</dbReference>
<evidence type="ECO:0000256" key="6">
    <source>
        <dbReference type="PIRSR" id="PIRSR611284-1"/>
    </source>
</evidence>
<comment type="catalytic activity">
    <reaction evidence="5 8">
        <text>a (3R)-hydroxyacyl-[ACP] + NADP(+) = a 3-oxoacyl-[ACP] + NADPH + H(+)</text>
        <dbReference type="Rhea" id="RHEA:17397"/>
        <dbReference type="Rhea" id="RHEA-COMP:9916"/>
        <dbReference type="Rhea" id="RHEA-COMP:9945"/>
        <dbReference type="ChEBI" id="CHEBI:15378"/>
        <dbReference type="ChEBI" id="CHEBI:57783"/>
        <dbReference type="ChEBI" id="CHEBI:58349"/>
        <dbReference type="ChEBI" id="CHEBI:78776"/>
        <dbReference type="ChEBI" id="CHEBI:78827"/>
        <dbReference type="EC" id="1.1.1.100"/>
    </reaction>
</comment>
<keyword evidence="11" id="KW-1185">Reference proteome</keyword>
<feature type="binding site" evidence="7">
    <location>
        <position position="112"/>
    </location>
    <ligand>
        <name>NADP(+)</name>
        <dbReference type="ChEBI" id="CHEBI:58349"/>
    </ligand>
</feature>
<dbReference type="SMART" id="SM00822">
    <property type="entry name" value="PKS_KR"/>
    <property type="match status" value="1"/>
</dbReference>
<comment type="subunit">
    <text evidence="8">Homotetramer.</text>
</comment>
<keyword evidence="8" id="KW-0444">Lipid biosynthesis</keyword>
<dbReference type="PROSITE" id="PS00061">
    <property type="entry name" value="ADH_SHORT"/>
    <property type="match status" value="1"/>
</dbReference>
<dbReference type="EMBL" id="CP002046">
    <property type="protein sequence ID" value="EAP86004.1"/>
    <property type="molecule type" value="Genomic_DNA"/>
</dbReference>
<dbReference type="GO" id="GO:0004316">
    <property type="term" value="F:3-oxoacyl-[acyl-carrier-protein] reductase (NADPH) activity"/>
    <property type="evidence" value="ECO:0007669"/>
    <property type="project" value="UniProtKB-UniRule"/>
</dbReference>
<keyword evidence="3 7" id="KW-0521">NADP</keyword>
<accession>A3UBK3</accession>
<evidence type="ECO:0000256" key="7">
    <source>
        <dbReference type="PIRSR" id="PIRSR611284-2"/>
    </source>
</evidence>
<keyword evidence="8" id="KW-0276">Fatty acid metabolism</keyword>
<feature type="binding site" evidence="7">
    <location>
        <position position="210"/>
    </location>
    <ligand>
        <name>NADP(+)</name>
        <dbReference type="ChEBI" id="CHEBI:58349"/>
    </ligand>
</feature>
<dbReference type="NCBIfam" id="NF005559">
    <property type="entry name" value="PRK07231.1"/>
    <property type="match status" value="1"/>
</dbReference>
<dbReference type="KEGG" id="cat:CA2559_08226"/>
<comment type="function">
    <text evidence="1 8">Catalyzes the NADPH-dependent reduction of beta-ketoacyl-ACP substrates to beta-hydroxyacyl-ACP products, the first reductive step in the elongation cycle of fatty acid biosynthesis.</text>
</comment>
<keyword evidence="8" id="KW-0275">Fatty acid biosynthesis</keyword>
<evidence type="ECO:0000256" key="3">
    <source>
        <dbReference type="ARBA" id="ARBA00022857"/>
    </source>
</evidence>
<dbReference type="NCBIfam" id="TIGR01830">
    <property type="entry name" value="3oxo_ACP_reduc"/>
    <property type="match status" value="1"/>
</dbReference>
<dbReference type="PRINTS" id="PR00081">
    <property type="entry name" value="GDHRDH"/>
</dbReference>
<dbReference type="InterPro" id="IPR057326">
    <property type="entry name" value="KR_dom"/>
</dbReference>
<gene>
    <name evidence="10" type="ordered locus">CA2559_08226</name>
</gene>
<protein>
    <recommendedName>
        <fullName evidence="8">3-oxoacyl-[acyl-carrier-protein] reductase</fullName>
        <ecNumber evidence="8">1.1.1.100</ecNumber>
    </recommendedName>
</protein>
<sequence length="269" mass="29097">MRDTFNLLYLQPLNNQTRFNTMKLLEGKNAIITGASRGIGKGIAEVFAKHGANIAFTYSSSSEAAEELEKELSALGVKAKAYKSNAASFQQCQDLVSDVARDFESIDILINNAGITKDNLLMRMTEEDFDKVIDVNLKSVFNMTKAVQRTMLKQRKGSIINMSSVVGVKGNAGQSNYAASKAGIVGFSKSMALELGSRNIRTNVIAPGFIETEMTGKLDEKTVQSWRDAIPLKRGGSPEDIANVCVFLGSDMSGYVTGQVLNVDGGMLT</sequence>
<feature type="active site" description="Proton acceptor" evidence="6">
    <location>
        <position position="177"/>
    </location>
</feature>
<organism evidence="10 11">
    <name type="scientific">Croceibacter atlanticus (strain ATCC BAA-628 / JCM 21780 / CIP 108009 / IAM 15332 / KCTC 12090 / HTCC2559)</name>
    <dbReference type="NCBI Taxonomy" id="216432"/>
    <lineage>
        <taxon>Bacteria</taxon>
        <taxon>Pseudomonadati</taxon>
        <taxon>Bacteroidota</taxon>
        <taxon>Flavobacteriia</taxon>
        <taxon>Flavobacteriales</taxon>
        <taxon>Flavobacteriaceae</taxon>
        <taxon>Croceibacter</taxon>
    </lineage>
</organism>
<evidence type="ECO:0000256" key="5">
    <source>
        <dbReference type="ARBA" id="ARBA00048508"/>
    </source>
</evidence>
<dbReference type="STRING" id="216432.CA2559_08226"/>
<dbReference type="InterPro" id="IPR011284">
    <property type="entry name" value="3oxo_ACP_reduc"/>
</dbReference>
<feature type="binding site" evidence="7">
    <location>
        <begin position="177"/>
        <end position="181"/>
    </location>
    <ligand>
        <name>NADP(+)</name>
        <dbReference type="ChEBI" id="CHEBI:58349"/>
    </ligand>
</feature>
<evidence type="ECO:0000256" key="8">
    <source>
        <dbReference type="RuleBase" id="RU366074"/>
    </source>
</evidence>
<evidence type="ECO:0000313" key="10">
    <source>
        <dbReference type="EMBL" id="EAP86004.1"/>
    </source>
</evidence>
<dbReference type="SUPFAM" id="SSF51735">
    <property type="entry name" value="NAD(P)-binding Rossmann-fold domains"/>
    <property type="match status" value="1"/>
</dbReference>
<dbReference type="CDD" id="cd05333">
    <property type="entry name" value="BKR_SDR_c"/>
    <property type="match status" value="1"/>
</dbReference>
<proteinExistence type="inferred from homology"/>
<evidence type="ECO:0000256" key="1">
    <source>
        <dbReference type="ARBA" id="ARBA00002607"/>
    </source>
</evidence>
<dbReference type="PANTHER" id="PTHR42879">
    <property type="entry name" value="3-OXOACYL-(ACYL-CARRIER-PROTEIN) REDUCTASE"/>
    <property type="match status" value="1"/>
</dbReference>
<dbReference type="InterPro" id="IPR036291">
    <property type="entry name" value="NAD(P)-bd_dom_sf"/>
</dbReference>
<keyword evidence="8" id="KW-0443">Lipid metabolism</keyword>
<evidence type="ECO:0000313" key="11">
    <source>
        <dbReference type="Proteomes" id="UP000002297"/>
    </source>
</evidence>
<dbReference type="Pfam" id="PF13561">
    <property type="entry name" value="adh_short_C2"/>
    <property type="match status" value="1"/>
</dbReference>
<evidence type="ECO:0000256" key="2">
    <source>
        <dbReference type="ARBA" id="ARBA00006484"/>
    </source>
</evidence>
<dbReference type="Proteomes" id="UP000002297">
    <property type="component" value="Chromosome"/>
</dbReference>
<comment type="similarity">
    <text evidence="2 8">Belongs to the short-chain dehydrogenases/reductases (SDR) family.</text>
</comment>
<dbReference type="InterPro" id="IPR020904">
    <property type="entry name" value="Sc_DH/Rdtase_CS"/>
</dbReference>
<comment type="pathway">
    <text evidence="8">Lipid metabolism; fatty acid biosynthesis.</text>
</comment>
<dbReference type="GO" id="GO:0051287">
    <property type="term" value="F:NAD binding"/>
    <property type="evidence" value="ECO:0007669"/>
    <property type="project" value="UniProtKB-UniRule"/>
</dbReference>
<dbReference type="GO" id="GO:0006633">
    <property type="term" value="P:fatty acid biosynthetic process"/>
    <property type="evidence" value="ECO:0007669"/>
    <property type="project" value="UniProtKB-UniPathway"/>
</dbReference>
<dbReference type="NCBIfam" id="NF009466">
    <property type="entry name" value="PRK12826.1-2"/>
    <property type="match status" value="1"/>
</dbReference>
<dbReference type="EC" id="1.1.1.100" evidence="8"/>
<name>A3UBK3_CROAH</name>
<dbReference type="UniPathway" id="UPA00094"/>
<dbReference type="InterPro" id="IPR050259">
    <property type="entry name" value="SDR"/>
</dbReference>
<keyword evidence="4 8" id="KW-0560">Oxidoreductase</keyword>
<feature type="binding site" evidence="7">
    <location>
        <begin position="34"/>
        <end position="37"/>
    </location>
    <ligand>
        <name>NADP(+)</name>
        <dbReference type="ChEBI" id="CHEBI:58349"/>
    </ligand>
</feature>
<dbReference type="PANTHER" id="PTHR42879:SF2">
    <property type="entry name" value="3-OXOACYL-[ACYL-CARRIER-PROTEIN] REDUCTASE FABG"/>
    <property type="match status" value="1"/>
</dbReference>
<dbReference type="HOGENOM" id="CLU_010194_1_3_10"/>
<reference evidence="10 11" key="1">
    <citation type="journal article" date="2010" name="J. Bacteriol.">
        <title>The complete genome sequence of Croceibacter atlanticus HTCC2559T.</title>
        <authorList>
            <person name="Oh H.M."/>
            <person name="Kang I."/>
            <person name="Ferriera S."/>
            <person name="Giovannoni S.J."/>
            <person name="Cho J.C."/>
        </authorList>
    </citation>
    <scope>NUCLEOTIDE SEQUENCE [LARGE SCALE GENOMIC DNA]</scope>
    <source>
        <strain evidence="11">ATCC BAA-628 / HTCC2559 / KCTC 12090</strain>
    </source>
</reference>
<feature type="domain" description="Ketoreductase" evidence="9">
    <location>
        <begin position="28"/>
        <end position="213"/>
    </location>
</feature>